<evidence type="ECO:0000313" key="3">
    <source>
        <dbReference type="Proteomes" id="UP000077315"/>
    </source>
</evidence>
<gene>
    <name evidence="2" type="ORF">PHYBLDRAFT_178583</name>
</gene>
<dbReference type="GeneID" id="28998917"/>
<dbReference type="AlphaFoldDB" id="A0A167QX67"/>
<dbReference type="EMBL" id="KV440971">
    <property type="protein sequence ID" value="OAD80417.1"/>
    <property type="molecule type" value="Genomic_DNA"/>
</dbReference>
<evidence type="ECO:0000256" key="1">
    <source>
        <dbReference type="SAM" id="MobiDB-lite"/>
    </source>
</evidence>
<name>A0A167QX67_PHYB8</name>
<protein>
    <submittedName>
        <fullName evidence="2">Uncharacterized protein</fullName>
    </submittedName>
</protein>
<organism evidence="2 3">
    <name type="scientific">Phycomyces blakesleeanus (strain ATCC 8743b / DSM 1359 / FGSC 10004 / NBRC 33097 / NRRL 1555)</name>
    <dbReference type="NCBI Taxonomy" id="763407"/>
    <lineage>
        <taxon>Eukaryota</taxon>
        <taxon>Fungi</taxon>
        <taxon>Fungi incertae sedis</taxon>
        <taxon>Mucoromycota</taxon>
        <taxon>Mucoromycotina</taxon>
        <taxon>Mucoromycetes</taxon>
        <taxon>Mucorales</taxon>
        <taxon>Phycomycetaceae</taxon>
        <taxon>Phycomyces</taxon>
    </lineage>
</organism>
<dbReference type="Proteomes" id="UP000077315">
    <property type="component" value="Unassembled WGS sequence"/>
</dbReference>
<evidence type="ECO:0000313" key="2">
    <source>
        <dbReference type="EMBL" id="OAD80417.1"/>
    </source>
</evidence>
<reference evidence="3" key="1">
    <citation type="submission" date="2015-06" db="EMBL/GenBank/DDBJ databases">
        <title>Expansion of signal transduction pathways in fungi by whole-genome duplication.</title>
        <authorList>
            <consortium name="DOE Joint Genome Institute"/>
            <person name="Corrochano L.M."/>
            <person name="Kuo A."/>
            <person name="Marcet-Houben M."/>
            <person name="Polaino S."/>
            <person name="Salamov A."/>
            <person name="Villalobos J.M."/>
            <person name="Alvarez M.I."/>
            <person name="Avalos J."/>
            <person name="Benito E.P."/>
            <person name="Benoit I."/>
            <person name="Burger G."/>
            <person name="Camino L.P."/>
            <person name="Canovas D."/>
            <person name="Cerda-Olmedo E."/>
            <person name="Cheng J.-F."/>
            <person name="Dominguez A."/>
            <person name="Elias M."/>
            <person name="Eslava A.P."/>
            <person name="Glaser F."/>
            <person name="Grimwood J."/>
            <person name="Gutierrez G."/>
            <person name="Heitman J."/>
            <person name="Henrissat B."/>
            <person name="Iturriaga E.A."/>
            <person name="Lang B.F."/>
            <person name="Lavin J.L."/>
            <person name="Lee S."/>
            <person name="Li W."/>
            <person name="Lindquist E."/>
            <person name="Lopez-Garcia S."/>
            <person name="Luque E.M."/>
            <person name="Marcos A.T."/>
            <person name="Martin J."/>
            <person name="McCluskey K."/>
            <person name="Medina H.R."/>
            <person name="Miralles-Duran A."/>
            <person name="Miyazaki A."/>
            <person name="Munoz-Torres E."/>
            <person name="Oguiza J.A."/>
            <person name="Ohm R."/>
            <person name="Olmedo M."/>
            <person name="Orejas M."/>
            <person name="Ortiz-Castellanos L."/>
            <person name="Pisabarro A.G."/>
            <person name="Rodriguez-Romero J."/>
            <person name="Ruiz-Herrera J."/>
            <person name="Ruiz-Vazquez R."/>
            <person name="Sanz C."/>
            <person name="Schackwitz W."/>
            <person name="Schmutz J."/>
            <person name="Shahriari M."/>
            <person name="Shelest E."/>
            <person name="Silva-Franco F."/>
            <person name="Soanes D."/>
            <person name="Syed K."/>
            <person name="Tagua V.G."/>
            <person name="Talbot N.J."/>
            <person name="Thon M."/>
            <person name="De vries R.P."/>
            <person name="Wiebenga A."/>
            <person name="Yadav J.S."/>
            <person name="Braun E.L."/>
            <person name="Baker S."/>
            <person name="Garre V."/>
            <person name="Horwitz B."/>
            <person name="Torres-Martinez S."/>
            <person name="Idnurm A."/>
            <person name="Herrera-Estrella A."/>
            <person name="Gabaldon T."/>
            <person name="Grigoriev I.V."/>
        </authorList>
    </citation>
    <scope>NUCLEOTIDE SEQUENCE [LARGE SCALE GENOMIC DNA]</scope>
    <source>
        <strain evidence="3">NRRL 1555(-)</strain>
    </source>
</reference>
<sequence length="161" mass="18590">MLEKTINIIVDQYVHINLMRAKGLSFLRAARKDNDGKILYQEYRVKYYKPKLADEHHKSQKSYKKDNSNHICLTLYTLLSIHFNSNYHTMDPGYSLLQHIKTIPNLINEDPSMVTPENTSFKDVPWCDLAYLSNQRSFLNKSAFPSASSSDSSVLDEPSEN</sequence>
<dbReference type="VEuPathDB" id="FungiDB:PHYBLDRAFT_178583"/>
<proteinExistence type="predicted"/>
<dbReference type="RefSeq" id="XP_018298457.1">
    <property type="nucleotide sequence ID" value="XM_018438011.1"/>
</dbReference>
<accession>A0A167QX67</accession>
<feature type="region of interest" description="Disordered" evidence="1">
    <location>
        <begin position="142"/>
        <end position="161"/>
    </location>
</feature>
<dbReference type="InParanoid" id="A0A167QX67"/>
<dbReference type="OrthoDB" id="2281185at2759"/>
<keyword evidence="3" id="KW-1185">Reference proteome</keyword>